<dbReference type="HOGENOM" id="CLU_049865_0_1_6"/>
<evidence type="ECO:0000259" key="8">
    <source>
        <dbReference type="Pfam" id="PF04613"/>
    </source>
</evidence>
<keyword evidence="10" id="KW-1185">Reference proteome</keyword>
<dbReference type="InterPro" id="IPR020573">
    <property type="entry name" value="UDP_GlcNAc_AcTrfase_non-rep"/>
</dbReference>
<gene>
    <name evidence="7" type="primary">lpxD</name>
    <name evidence="9" type="ORF">MED297_13452</name>
</gene>
<proteinExistence type="inferred from homology"/>
<dbReference type="GO" id="GO:0103118">
    <property type="term" value="F:UDP-3-O-[(3R)-3-hydroxyacyl]-glucosamine N-acyltransferase activity"/>
    <property type="evidence" value="ECO:0007669"/>
    <property type="project" value="UniProtKB-EC"/>
</dbReference>
<dbReference type="OrthoDB" id="9784739at2"/>
<keyword evidence="6 7" id="KW-0012">Acyltransferase</keyword>
<evidence type="ECO:0000256" key="1">
    <source>
        <dbReference type="ARBA" id="ARBA00022516"/>
    </source>
</evidence>
<dbReference type="Gene3D" id="1.20.5.170">
    <property type="match status" value="1"/>
</dbReference>
<keyword evidence="1 7" id="KW-0444">Lipid biosynthesis</keyword>
<feature type="active site" description="Proton acceptor" evidence="7">
    <location>
        <position position="241"/>
    </location>
</feature>
<dbReference type="EC" id="2.3.1.191" evidence="7"/>
<evidence type="ECO:0000256" key="6">
    <source>
        <dbReference type="ARBA" id="ARBA00023315"/>
    </source>
</evidence>
<dbReference type="NCBIfam" id="TIGR01853">
    <property type="entry name" value="lipid_A_lpxD"/>
    <property type="match status" value="1"/>
</dbReference>
<comment type="similarity">
    <text evidence="7">Belongs to the transferase hexapeptide repeat family. LpxD subfamily.</text>
</comment>
<keyword evidence="4 7" id="KW-0677">Repeat</keyword>
<evidence type="ECO:0000313" key="10">
    <source>
        <dbReference type="Proteomes" id="UP000005953"/>
    </source>
</evidence>
<name>A4BCG6_9GAMM</name>
<feature type="domain" description="UDP-3-O-[3-hydroxymyristoyl] glucosamine N-acyltransferase non-repeat region" evidence="8">
    <location>
        <begin position="24"/>
        <end position="92"/>
    </location>
</feature>
<dbReference type="Gene3D" id="2.160.10.10">
    <property type="entry name" value="Hexapeptide repeat proteins"/>
    <property type="match status" value="1"/>
</dbReference>
<evidence type="ECO:0000256" key="5">
    <source>
        <dbReference type="ARBA" id="ARBA00023098"/>
    </source>
</evidence>
<comment type="subunit">
    <text evidence="7">Homotrimer.</text>
</comment>
<evidence type="ECO:0000256" key="7">
    <source>
        <dbReference type="HAMAP-Rule" id="MF_00523"/>
    </source>
</evidence>
<organism evidence="9 10">
    <name type="scientific">Reinekea blandensis MED297</name>
    <dbReference type="NCBI Taxonomy" id="314283"/>
    <lineage>
        <taxon>Bacteria</taxon>
        <taxon>Pseudomonadati</taxon>
        <taxon>Pseudomonadota</taxon>
        <taxon>Gammaproteobacteria</taxon>
        <taxon>Oceanospirillales</taxon>
        <taxon>Saccharospirillaceae</taxon>
        <taxon>Reinekea</taxon>
    </lineage>
</organism>
<dbReference type="AlphaFoldDB" id="A4BCG6"/>
<keyword evidence="5 7" id="KW-0443">Lipid metabolism</keyword>
<dbReference type="RefSeq" id="WP_008042589.1">
    <property type="nucleotide sequence ID" value="NZ_CH724149.1"/>
</dbReference>
<dbReference type="NCBIfam" id="NF002060">
    <property type="entry name" value="PRK00892.1"/>
    <property type="match status" value="1"/>
</dbReference>
<dbReference type="PROSITE" id="PS00101">
    <property type="entry name" value="HEXAPEP_TRANSFERASES"/>
    <property type="match status" value="1"/>
</dbReference>
<protein>
    <recommendedName>
        <fullName evidence="7">UDP-3-O-acylglucosamine N-acyltransferase</fullName>
        <ecNumber evidence="7">2.3.1.191</ecNumber>
    </recommendedName>
</protein>
<dbReference type="Gene3D" id="3.40.1390.10">
    <property type="entry name" value="MurE/MurF, N-terminal domain"/>
    <property type="match status" value="1"/>
</dbReference>
<sequence length="345" mass="35966">MLKLADIVRVAGEVRPIEDAMLETVIQAAAPLDKASEGDLSFLSSAKYRRDLAATAASAVFLSEKEVEHCPEGTIALVVADPYLAYARASHLFDQRPKLTSIHPSAAVDPSATLGEGVAIGANAVVCAGVQLADGVEVGHGCVVEDNTVIGARTVLRPNVTIQHDCIIGADCVFQSGVVIGGSGFGYAPNQGRWQAIAQLGRVVIGDRVEVGANSTIDRGAIEDTVIADDVIIDNLVQLGHNVRIDEGVAMASQVGISGSTHVGAGCTIAGQAGFAGHIDIAAGSHFTGRAMVTKGTKEPGLYSSGLPATTNREWRKQIARIRQLESLQTRLQALEKKLSGETGE</sequence>
<comment type="caution">
    <text evidence="9">The sequence shown here is derived from an EMBL/GenBank/DDBJ whole genome shotgun (WGS) entry which is preliminary data.</text>
</comment>
<keyword evidence="3 7" id="KW-0808">Transferase</keyword>
<comment type="pathway">
    <text evidence="7">Bacterial outer membrane biogenesis; LPS lipid A biosynthesis.</text>
</comment>
<dbReference type="STRING" id="314283.MED297_13452"/>
<dbReference type="Proteomes" id="UP000005953">
    <property type="component" value="Unassembled WGS sequence"/>
</dbReference>
<evidence type="ECO:0000256" key="2">
    <source>
        <dbReference type="ARBA" id="ARBA00022556"/>
    </source>
</evidence>
<evidence type="ECO:0000256" key="3">
    <source>
        <dbReference type="ARBA" id="ARBA00022679"/>
    </source>
</evidence>
<dbReference type="HAMAP" id="MF_00523">
    <property type="entry name" value="LpxD"/>
    <property type="match status" value="1"/>
</dbReference>
<dbReference type="Pfam" id="PF04613">
    <property type="entry name" value="LpxD"/>
    <property type="match status" value="1"/>
</dbReference>
<comment type="function">
    <text evidence="7">Catalyzes the N-acylation of UDP-3-O-acylglucosamine using 3-hydroxyacyl-ACP as the acyl donor. Is involved in the biosynthesis of lipid A, a phosphorylated glycolipid that anchors the lipopolysaccharide to the outer membrane of the cell.</text>
</comment>
<dbReference type="InterPro" id="IPR011004">
    <property type="entry name" value="Trimer_LpxA-like_sf"/>
</dbReference>
<comment type="catalytic activity">
    <reaction evidence="7">
        <text>a UDP-3-O-[(3R)-3-hydroxyacyl]-alpha-D-glucosamine + a (3R)-hydroxyacyl-[ACP] = a UDP-2-N,3-O-bis[(3R)-3-hydroxyacyl]-alpha-D-glucosamine + holo-[ACP] + H(+)</text>
        <dbReference type="Rhea" id="RHEA:53836"/>
        <dbReference type="Rhea" id="RHEA-COMP:9685"/>
        <dbReference type="Rhea" id="RHEA-COMP:9945"/>
        <dbReference type="ChEBI" id="CHEBI:15378"/>
        <dbReference type="ChEBI" id="CHEBI:64479"/>
        <dbReference type="ChEBI" id="CHEBI:78827"/>
        <dbReference type="ChEBI" id="CHEBI:137740"/>
        <dbReference type="ChEBI" id="CHEBI:137748"/>
        <dbReference type="EC" id="2.3.1.191"/>
    </reaction>
</comment>
<dbReference type="GO" id="GO:0009245">
    <property type="term" value="P:lipid A biosynthetic process"/>
    <property type="evidence" value="ECO:0007669"/>
    <property type="project" value="UniProtKB-UniRule"/>
</dbReference>
<dbReference type="Pfam" id="PF00132">
    <property type="entry name" value="Hexapep"/>
    <property type="match status" value="2"/>
</dbReference>
<dbReference type="GO" id="GO:0016020">
    <property type="term" value="C:membrane"/>
    <property type="evidence" value="ECO:0007669"/>
    <property type="project" value="GOC"/>
</dbReference>
<dbReference type="GO" id="GO:0016410">
    <property type="term" value="F:N-acyltransferase activity"/>
    <property type="evidence" value="ECO:0007669"/>
    <property type="project" value="InterPro"/>
</dbReference>
<dbReference type="UniPathway" id="UPA00973"/>
<dbReference type="EMBL" id="AAOE01000005">
    <property type="protein sequence ID" value="EAR10232.1"/>
    <property type="molecule type" value="Genomic_DNA"/>
</dbReference>
<dbReference type="PANTHER" id="PTHR43378">
    <property type="entry name" value="UDP-3-O-ACYLGLUCOSAMINE N-ACYLTRANSFERASE"/>
    <property type="match status" value="1"/>
</dbReference>
<reference evidence="9 10" key="1">
    <citation type="submission" date="2006-02" db="EMBL/GenBank/DDBJ databases">
        <authorList>
            <person name="Pinhassi J."/>
            <person name="Pedros-Alio C."/>
            <person name="Ferriera S."/>
            <person name="Johnson J."/>
            <person name="Kravitz S."/>
            <person name="Halpern A."/>
            <person name="Remington K."/>
            <person name="Beeson K."/>
            <person name="Tran B."/>
            <person name="Rogers Y.-H."/>
            <person name="Friedman R."/>
            <person name="Venter J.C."/>
        </authorList>
    </citation>
    <scope>NUCLEOTIDE SEQUENCE [LARGE SCALE GENOMIC DNA]</scope>
    <source>
        <strain evidence="9 10">MED297</strain>
    </source>
</reference>
<keyword evidence="2 7" id="KW-0441">Lipid A biosynthesis</keyword>
<evidence type="ECO:0000256" key="4">
    <source>
        <dbReference type="ARBA" id="ARBA00022737"/>
    </source>
</evidence>
<evidence type="ECO:0000313" key="9">
    <source>
        <dbReference type="EMBL" id="EAR10232.1"/>
    </source>
</evidence>
<accession>A4BCG6</accession>
<dbReference type="PANTHER" id="PTHR43378:SF2">
    <property type="entry name" value="UDP-3-O-ACYLGLUCOSAMINE N-ACYLTRANSFERASE 1, MITOCHONDRIAL-RELATED"/>
    <property type="match status" value="1"/>
</dbReference>
<dbReference type="InterPro" id="IPR007691">
    <property type="entry name" value="LpxD"/>
</dbReference>
<dbReference type="SUPFAM" id="SSF51161">
    <property type="entry name" value="Trimeric LpxA-like enzymes"/>
    <property type="match status" value="1"/>
</dbReference>
<dbReference type="InterPro" id="IPR018357">
    <property type="entry name" value="Hexapep_transf_CS"/>
</dbReference>
<dbReference type="InterPro" id="IPR001451">
    <property type="entry name" value="Hexapep"/>
</dbReference>
<dbReference type="CDD" id="cd03352">
    <property type="entry name" value="LbH_LpxD"/>
    <property type="match status" value="1"/>
</dbReference>